<feature type="compositionally biased region" description="Basic and acidic residues" evidence="1">
    <location>
        <begin position="83"/>
        <end position="141"/>
    </location>
</feature>
<reference evidence="2 3" key="1">
    <citation type="submission" date="2019-11" db="EMBL/GenBank/DDBJ databases">
        <title>Whole genome sequence of Oryza granulata.</title>
        <authorList>
            <person name="Li W."/>
        </authorList>
    </citation>
    <scope>NUCLEOTIDE SEQUENCE [LARGE SCALE GENOMIC DNA]</scope>
    <source>
        <strain evidence="3">cv. Menghai</strain>
        <tissue evidence="2">Leaf</tissue>
    </source>
</reference>
<protein>
    <submittedName>
        <fullName evidence="2">Uncharacterized protein</fullName>
    </submittedName>
</protein>
<evidence type="ECO:0000313" key="3">
    <source>
        <dbReference type="Proteomes" id="UP000479710"/>
    </source>
</evidence>
<feature type="region of interest" description="Disordered" evidence="1">
    <location>
        <begin position="1"/>
        <end position="141"/>
    </location>
</feature>
<keyword evidence="3" id="KW-1185">Reference proteome</keyword>
<sequence>MVADLGAPRGGNSPWSQLPGVADLVTTVTTRMARNMPAEERRREWSLPTGDGPQRSAGAGGRRRCCGRGGSPRRGPPRRRRLLGGEERKMSGDSEKQRRDELRKMSGGYERRTWTERSERGRWGGEKKIRMGRERRSGWGT</sequence>
<dbReference type="Proteomes" id="UP000479710">
    <property type="component" value="Unassembled WGS sequence"/>
</dbReference>
<evidence type="ECO:0000256" key="1">
    <source>
        <dbReference type="SAM" id="MobiDB-lite"/>
    </source>
</evidence>
<dbReference type="EMBL" id="SPHZ02000011">
    <property type="protein sequence ID" value="KAF0892075.1"/>
    <property type="molecule type" value="Genomic_DNA"/>
</dbReference>
<comment type="caution">
    <text evidence="2">The sequence shown here is derived from an EMBL/GenBank/DDBJ whole genome shotgun (WGS) entry which is preliminary data.</text>
</comment>
<dbReference type="AlphaFoldDB" id="A0A6G1BUQ0"/>
<evidence type="ECO:0000313" key="2">
    <source>
        <dbReference type="EMBL" id="KAF0892075.1"/>
    </source>
</evidence>
<accession>A0A6G1BUQ0</accession>
<name>A0A6G1BUQ0_9ORYZ</name>
<organism evidence="2 3">
    <name type="scientific">Oryza meyeriana var. granulata</name>
    <dbReference type="NCBI Taxonomy" id="110450"/>
    <lineage>
        <taxon>Eukaryota</taxon>
        <taxon>Viridiplantae</taxon>
        <taxon>Streptophyta</taxon>
        <taxon>Embryophyta</taxon>
        <taxon>Tracheophyta</taxon>
        <taxon>Spermatophyta</taxon>
        <taxon>Magnoliopsida</taxon>
        <taxon>Liliopsida</taxon>
        <taxon>Poales</taxon>
        <taxon>Poaceae</taxon>
        <taxon>BOP clade</taxon>
        <taxon>Oryzoideae</taxon>
        <taxon>Oryzeae</taxon>
        <taxon>Oryzinae</taxon>
        <taxon>Oryza</taxon>
        <taxon>Oryza meyeriana</taxon>
    </lineage>
</organism>
<proteinExistence type="predicted"/>
<gene>
    <name evidence="2" type="ORF">E2562_013470</name>
</gene>